<keyword evidence="2" id="KW-0597">Phosphoprotein</keyword>
<keyword evidence="1" id="KW-0723">Serine/threonine-protein kinase</keyword>
<dbReference type="InterPro" id="IPR011009">
    <property type="entry name" value="Kinase-like_dom_sf"/>
</dbReference>
<dbReference type="InterPro" id="IPR000719">
    <property type="entry name" value="Prot_kinase_dom"/>
</dbReference>
<dbReference type="InterPro" id="IPR045270">
    <property type="entry name" value="STKc_AGC"/>
</dbReference>
<proteinExistence type="predicted"/>
<organism evidence="9 10">
    <name type="scientific">Terfezia boudieri ATCC MYA-4762</name>
    <dbReference type="NCBI Taxonomy" id="1051890"/>
    <lineage>
        <taxon>Eukaryota</taxon>
        <taxon>Fungi</taxon>
        <taxon>Dikarya</taxon>
        <taxon>Ascomycota</taxon>
        <taxon>Pezizomycotina</taxon>
        <taxon>Pezizomycetes</taxon>
        <taxon>Pezizales</taxon>
        <taxon>Pezizaceae</taxon>
        <taxon>Terfezia</taxon>
    </lineage>
</organism>
<reference evidence="9 10" key="1">
    <citation type="journal article" date="2018" name="Nat. Ecol. Evol.">
        <title>Pezizomycetes genomes reveal the molecular basis of ectomycorrhizal truffle lifestyle.</title>
        <authorList>
            <person name="Murat C."/>
            <person name="Payen T."/>
            <person name="Noel B."/>
            <person name="Kuo A."/>
            <person name="Morin E."/>
            <person name="Chen J."/>
            <person name="Kohler A."/>
            <person name="Krizsan K."/>
            <person name="Balestrini R."/>
            <person name="Da Silva C."/>
            <person name="Montanini B."/>
            <person name="Hainaut M."/>
            <person name="Levati E."/>
            <person name="Barry K.W."/>
            <person name="Belfiori B."/>
            <person name="Cichocki N."/>
            <person name="Clum A."/>
            <person name="Dockter R.B."/>
            <person name="Fauchery L."/>
            <person name="Guy J."/>
            <person name="Iotti M."/>
            <person name="Le Tacon F."/>
            <person name="Lindquist E.A."/>
            <person name="Lipzen A."/>
            <person name="Malagnac F."/>
            <person name="Mello A."/>
            <person name="Molinier V."/>
            <person name="Miyauchi S."/>
            <person name="Poulain J."/>
            <person name="Riccioni C."/>
            <person name="Rubini A."/>
            <person name="Sitrit Y."/>
            <person name="Splivallo R."/>
            <person name="Traeger S."/>
            <person name="Wang M."/>
            <person name="Zifcakova L."/>
            <person name="Wipf D."/>
            <person name="Zambonelli A."/>
            <person name="Paolocci F."/>
            <person name="Nowrousian M."/>
            <person name="Ottonello S."/>
            <person name="Baldrian P."/>
            <person name="Spatafora J.W."/>
            <person name="Henrissat B."/>
            <person name="Nagy L.G."/>
            <person name="Aury J.M."/>
            <person name="Wincker P."/>
            <person name="Grigoriev I.V."/>
            <person name="Bonfante P."/>
            <person name="Martin F.M."/>
        </authorList>
    </citation>
    <scope>NUCLEOTIDE SEQUENCE [LARGE SCALE GENOMIC DNA]</scope>
    <source>
        <strain evidence="9 10">ATCC MYA-4762</strain>
    </source>
</reference>
<dbReference type="Gene3D" id="1.10.510.10">
    <property type="entry name" value="Transferase(Phosphotransferase) domain 1"/>
    <property type="match status" value="1"/>
</dbReference>
<dbReference type="EMBL" id="ML121543">
    <property type="protein sequence ID" value="RPB24079.1"/>
    <property type="molecule type" value="Genomic_DNA"/>
</dbReference>
<dbReference type="FunFam" id="3.30.200.20:FF:000222">
    <property type="entry name" value="Serine/threonine-protein kinase psk1"/>
    <property type="match status" value="1"/>
</dbReference>
<keyword evidence="6" id="KW-0067">ATP-binding</keyword>
<dbReference type="AlphaFoldDB" id="A0A3N4LRC1"/>
<dbReference type="PROSITE" id="PS00108">
    <property type="entry name" value="PROTEIN_KINASE_ST"/>
    <property type="match status" value="1"/>
</dbReference>
<evidence type="ECO:0000256" key="4">
    <source>
        <dbReference type="ARBA" id="ARBA00022741"/>
    </source>
</evidence>
<sequence length="561" mass="61811">MLPTTGHRGVGTELDLTKLAARDGNMPQQVKKMSYADLIRDGSQKAAKPLINPQPVQGGLSVLFESDSRIGSRAGSRAGSDTEGLGGVIGEGSSKKKKNRKKIKKSGNVAEERKRIIAEAYGRVPLKGGATEKQKAAPWPASAAETYEVALEHDFISGDIRSRPVTRCESKENLGGTATPVQQKRKMCADDFEVLRCLGKGAYGTVLLVRHIATGKLYAQKQLKKASLITTKKLVEQTLTERQILEAVRHPFVVKLYYAFQDHQKLYLILEYAQGGELFMHLAAERMFSEDTAAFYMASLVLALSHLHKNAGVVYRDLKPENCLLDHQGYLLLTDFGLSKVALQGDGSEGGSRCTSWVGTVEYMAPEIIEGKEYDEKVDWWSLGALGVDLMTGSPPFPANNRAKIQDNILKKKLVLPYYLSADAKDILNKLLQKNPAKRWGMQDIEKVKKHRFFRKINWGELERRECKNGPPIRPLVTDPELAENFAVEFTGLACSPPVGRGRGSVGWAGMAMAGLGMEGGKGEEMFGGFTFVKKEGLWRNGGMDVRTLLIEAFRFLSGSV</sequence>
<evidence type="ECO:0000259" key="8">
    <source>
        <dbReference type="PROSITE" id="PS50011"/>
    </source>
</evidence>
<dbReference type="InParanoid" id="A0A3N4LRC1"/>
<dbReference type="CDD" id="cd05123">
    <property type="entry name" value="STKc_AGC"/>
    <property type="match status" value="1"/>
</dbReference>
<accession>A0A3N4LRC1</accession>
<dbReference type="GO" id="GO:0004674">
    <property type="term" value="F:protein serine/threonine kinase activity"/>
    <property type="evidence" value="ECO:0007669"/>
    <property type="project" value="UniProtKB-KW"/>
</dbReference>
<dbReference type="PROSITE" id="PS50011">
    <property type="entry name" value="PROTEIN_KINASE_DOM"/>
    <property type="match status" value="1"/>
</dbReference>
<dbReference type="Pfam" id="PF00069">
    <property type="entry name" value="Pkinase"/>
    <property type="match status" value="1"/>
</dbReference>
<dbReference type="FunFam" id="1.10.510.10:FF:000048">
    <property type="entry name" value="Protein kinase C"/>
    <property type="match status" value="1"/>
</dbReference>
<dbReference type="Proteomes" id="UP000267821">
    <property type="component" value="Unassembled WGS sequence"/>
</dbReference>
<gene>
    <name evidence="9" type="ORF">L211DRAFT_857390</name>
</gene>
<evidence type="ECO:0000313" key="9">
    <source>
        <dbReference type="EMBL" id="RPB24079.1"/>
    </source>
</evidence>
<dbReference type="InterPro" id="IPR000961">
    <property type="entry name" value="AGC-kinase_C"/>
</dbReference>
<dbReference type="PANTHER" id="PTHR24351">
    <property type="entry name" value="RIBOSOMAL PROTEIN S6 KINASE"/>
    <property type="match status" value="1"/>
</dbReference>
<protein>
    <submittedName>
        <fullName evidence="9">Kinase-like protein</fullName>
    </submittedName>
</protein>
<feature type="domain" description="Protein kinase" evidence="8">
    <location>
        <begin position="192"/>
        <end position="454"/>
    </location>
</feature>
<keyword evidence="5 9" id="KW-0418">Kinase</keyword>
<evidence type="ECO:0000313" key="10">
    <source>
        <dbReference type="Proteomes" id="UP000267821"/>
    </source>
</evidence>
<dbReference type="GO" id="GO:0005524">
    <property type="term" value="F:ATP binding"/>
    <property type="evidence" value="ECO:0007669"/>
    <property type="project" value="UniProtKB-KW"/>
</dbReference>
<evidence type="ECO:0000256" key="3">
    <source>
        <dbReference type="ARBA" id="ARBA00022679"/>
    </source>
</evidence>
<dbReference type="STRING" id="1051890.A0A3N4LRC1"/>
<evidence type="ECO:0000256" key="7">
    <source>
        <dbReference type="SAM" id="MobiDB-lite"/>
    </source>
</evidence>
<name>A0A3N4LRC1_9PEZI</name>
<keyword evidence="10" id="KW-1185">Reference proteome</keyword>
<dbReference type="FunCoup" id="A0A3N4LRC1">
    <property type="interactions" value="107"/>
</dbReference>
<dbReference type="OrthoDB" id="63267at2759"/>
<feature type="region of interest" description="Disordered" evidence="7">
    <location>
        <begin position="71"/>
        <end position="109"/>
    </location>
</feature>
<dbReference type="Gene3D" id="3.30.200.20">
    <property type="entry name" value="Phosphorylase Kinase, domain 1"/>
    <property type="match status" value="1"/>
</dbReference>
<evidence type="ECO:0000256" key="5">
    <source>
        <dbReference type="ARBA" id="ARBA00022777"/>
    </source>
</evidence>
<feature type="compositionally biased region" description="Basic residues" evidence="7">
    <location>
        <begin position="95"/>
        <end position="105"/>
    </location>
</feature>
<evidence type="ECO:0000256" key="1">
    <source>
        <dbReference type="ARBA" id="ARBA00022527"/>
    </source>
</evidence>
<dbReference type="SUPFAM" id="SSF56112">
    <property type="entry name" value="Protein kinase-like (PK-like)"/>
    <property type="match status" value="1"/>
</dbReference>
<keyword evidence="4" id="KW-0547">Nucleotide-binding</keyword>
<dbReference type="InterPro" id="IPR008271">
    <property type="entry name" value="Ser/Thr_kinase_AS"/>
</dbReference>
<dbReference type="SMART" id="SM00133">
    <property type="entry name" value="S_TK_X"/>
    <property type="match status" value="1"/>
</dbReference>
<dbReference type="SMART" id="SM00220">
    <property type="entry name" value="S_TKc"/>
    <property type="match status" value="1"/>
</dbReference>
<evidence type="ECO:0000256" key="2">
    <source>
        <dbReference type="ARBA" id="ARBA00022553"/>
    </source>
</evidence>
<evidence type="ECO:0000256" key="6">
    <source>
        <dbReference type="ARBA" id="ARBA00022840"/>
    </source>
</evidence>
<keyword evidence="3" id="KW-0808">Transferase</keyword>